<evidence type="ECO:0000313" key="3">
    <source>
        <dbReference type="WBParaSite" id="HPBE_0001766001-mRNA-1"/>
    </source>
</evidence>
<dbReference type="WBParaSite" id="HPBE_0001766001-mRNA-1">
    <property type="protein sequence ID" value="HPBE_0001766001-mRNA-1"/>
    <property type="gene ID" value="HPBE_0001766001"/>
</dbReference>
<protein>
    <submittedName>
        <fullName evidence="1 3">Uncharacterized protein</fullName>
    </submittedName>
</protein>
<organism evidence="2 3">
    <name type="scientific">Heligmosomoides polygyrus</name>
    <name type="common">Parasitic roundworm</name>
    <dbReference type="NCBI Taxonomy" id="6339"/>
    <lineage>
        <taxon>Eukaryota</taxon>
        <taxon>Metazoa</taxon>
        <taxon>Ecdysozoa</taxon>
        <taxon>Nematoda</taxon>
        <taxon>Chromadorea</taxon>
        <taxon>Rhabditida</taxon>
        <taxon>Rhabditina</taxon>
        <taxon>Rhabditomorpha</taxon>
        <taxon>Strongyloidea</taxon>
        <taxon>Heligmosomidae</taxon>
        <taxon>Heligmosomoides</taxon>
    </lineage>
</organism>
<dbReference type="EMBL" id="UZAH01030161">
    <property type="protein sequence ID" value="VDP09538.1"/>
    <property type="molecule type" value="Genomic_DNA"/>
</dbReference>
<name>A0A183G7B2_HELPZ</name>
<evidence type="ECO:0000313" key="2">
    <source>
        <dbReference type="Proteomes" id="UP000050761"/>
    </source>
</evidence>
<gene>
    <name evidence="1" type="ORF">HPBE_LOCUS17659</name>
</gene>
<keyword evidence="2" id="KW-1185">Reference proteome</keyword>
<reference evidence="1 2" key="1">
    <citation type="submission" date="2018-11" db="EMBL/GenBank/DDBJ databases">
        <authorList>
            <consortium name="Pathogen Informatics"/>
        </authorList>
    </citation>
    <scope>NUCLEOTIDE SEQUENCE [LARGE SCALE GENOMIC DNA]</scope>
</reference>
<evidence type="ECO:0000313" key="1">
    <source>
        <dbReference type="EMBL" id="VDP09538.1"/>
    </source>
</evidence>
<dbReference type="Proteomes" id="UP000050761">
    <property type="component" value="Unassembled WGS sequence"/>
</dbReference>
<accession>A0A3P8BIK3</accession>
<accession>A0A183G7B2</accession>
<sequence length="122" mass="13654">MLHPAVRRIAAANRKHHNMAAWQAAMTAYVDYHDASTAGWSPKNTHLMRFRKTSPRLRGAAAAGFREHMKCCGRGRSTAQTPRSVMQDVDVPHNSLLLPSEIATIPLHVLANVYFFLQLPTH</sequence>
<dbReference type="AlphaFoldDB" id="A0A183G7B2"/>
<proteinExistence type="predicted"/>
<reference evidence="3" key="2">
    <citation type="submission" date="2019-09" db="UniProtKB">
        <authorList>
            <consortium name="WormBaseParasite"/>
        </authorList>
    </citation>
    <scope>IDENTIFICATION</scope>
</reference>